<name>A0A316URY4_9BASI</name>
<keyword evidence="6" id="KW-1185">Reference proteome</keyword>
<reference evidence="5 6" key="1">
    <citation type="journal article" date="2018" name="Mol. Biol. Evol.">
        <title>Broad Genomic Sampling Reveals a Smut Pathogenic Ancestry of the Fungal Clade Ustilaginomycotina.</title>
        <authorList>
            <person name="Kijpornyongpan T."/>
            <person name="Mondo S.J."/>
            <person name="Barry K."/>
            <person name="Sandor L."/>
            <person name="Lee J."/>
            <person name="Lipzen A."/>
            <person name="Pangilinan J."/>
            <person name="LaButti K."/>
            <person name="Hainaut M."/>
            <person name="Henrissat B."/>
            <person name="Grigoriev I.V."/>
            <person name="Spatafora J.W."/>
            <person name="Aime M.C."/>
        </authorList>
    </citation>
    <scope>NUCLEOTIDE SEQUENCE [LARGE SCALE GENOMIC DNA]</scope>
    <source>
        <strain evidence="5 6">MCA 5214</strain>
    </source>
</reference>
<evidence type="ECO:0000313" key="5">
    <source>
        <dbReference type="EMBL" id="PWN28080.1"/>
    </source>
</evidence>
<dbReference type="GO" id="GO:0033617">
    <property type="term" value="P:mitochondrial respiratory chain complex IV assembly"/>
    <property type="evidence" value="ECO:0007669"/>
    <property type="project" value="TreeGrafter"/>
</dbReference>
<organism evidence="5 6">
    <name type="scientific">Jaminaea rosea</name>
    <dbReference type="NCBI Taxonomy" id="1569628"/>
    <lineage>
        <taxon>Eukaryota</taxon>
        <taxon>Fungi</taxon>
        <taxon>Dikarya</taxon>
        <taxon>Basidiomycota</taxon>
        <taxon>Ustilaginomycotina</taxon>
        <taxon>Exobasidiomycetes</taxon>
        <taxon>Microstromatales</taxon>
        <taxon>Microstromatales incertae sedis</taxon>
        <taxon>Jaminaea</taxon>
    </lineage>
</organism>
<dbReference type="PANTHER" id="PTHR28163:SF1">
    <property type="entry name" value="PROTEIN PET117 HOMOLOG, MITOCHONDRIAL"/>
    <property type="match status" value="1"/>
</dbReference>
<evidence type="ECO:0000313" key="6">
    <source>
        <dbReference type="Proteomes" id="UP000245884"/>
    </source>
</evidence>
<dbReference type="AlphaFoldDB" id="A0A316URY4"/>
<keyword evidence="3" id="KW-0809">Transit peptide</keyword>
<dbReference type="EMBL" id="KZ819666">
    <property type="protein sequence ID" value="PWN28080.1"/>
    <property type="molecule type" value="Genomic_DNA"/>
</dbReference>
<sequence length="296" mass="30895">MSRNAKAFLVGSTLVSGLTVWGVHFMQIKERETMYKGVERDEARQAAKKAQRQREADLLANQEREAQFQQMQPTRNYSQASSTIAAHSVIEEGKGFVDNLVHKAQSGVGAAGGAVGGREAEDRAYITGRWAMNGLQVGAVAATPLYLINSLRKGTFTFKRLVRANWTTPLLSSVGGAVAGAGYSATLPAARSSSTSAQYRQDAAAVRRDDVYLIGGVLGALLTPAILLRPAGLINGVLGGGLGLGGAGGMIWDAARGGVKDVVGKDAEKEVEQAAGSVLGKVKALGKEAQGAVEGK</sequence>
<dbReference type="GO" id="GO:0005739">
    <property type="term" value="C:mitochondrion"/>
    <property type="evidence" value="ECO:0007669"/>
    <property type="project" value="UniProtKB-SubCell"/>
</dbReference>
<dbReference type="InterPro" id="IPR031568">
    <property type="entry name" value="Pet117"/>
</dbReference>
<evidence type="ECO:0000256" key="1">
    <source>
        <dbReference type="ARBA" id="ARBA00004173"/>
    </source>
</evidence>
<dbReference type="OrthoDB" id="76305at2759"/>
<evidence type="ECO:0000256" key="2">
    <source>
        <dbReference type="ARBA" id="ARBA00008197"/>
    </source>
</evidence>
<evidence type="ECO:0000256" key="3">
    <source>
        <dbReference type="ARBA" id="ARBA00022946"/>
    </source>
</evidence>
<evidence type="ECO:0000256" key="4">
    <source>
        <dbReference type="ARBA" id="ARBA00023128"/>
    </source>
</evidence>
<dbReference type="GeneID" id="37027846"/>
<dbReference type="Proteomes" id="UP000245884">
    <property type="component" value="Unassembled WGS sequence"/>
</dbReference>
<proteinExistence type="inferred from homology"/>
<comment type="subcellular location">
    <subcellularLocation>
        <location evidence="1">Mitochondrion</location>
    </subcellularLocation>
</comment>
<protein>
    <submittedName>
        <fullName evidence="5">Uncharacterized protein</fullName>
    </submittedName>
</protein>
<gene>
    <name evidence="5" type="ORF">BDZ90DRAFT_231840</name>
</gene>
<dbReference type="Pfam" id="PF15786">
    <property type="entry name" value="PET117"/>
    <property type="match status" value="1"/>
</dbReference>
<accession>A0A316URY4</accession>
<comment type="similarity">
    <text evidence="2">Belongs to the PET117 family.</text>
</comment>
<keyword evidence="4" id="KW-0496">Mitochondrion</keyword>
<dbReference type="RefSeq" id="XP_025362692.1">
    <property type="nucleotide sequence ID" value="XM_025506023.1"/>
</dbReference>
<dbReference type="PANTHER" id="PTHR28163">
    <property type="entry name" value="PROTEIN PET117 HOMOLOG, MITOCHONDRIAL"/>
    <property type="match status" value="1"/>
</dbReference>